<proteinExistence type="predicted"/>
<protein>
    <submittedName>
        <fullName evidence="2">Pyridoxamine 5'-phosphate oxidase family protein</fullName>
    </submittedName>
</protein>
<dbReference type="RefSeq" id="WP_162360817.1">
    <property type="nucleotide sequence ID" value="NZ_CP047591.1"/>
</dbReference>
<dbReference type="AlphaFoldDB" id="A0A6P1M8I7"/>
<dbReference type="InterPro" id="IPR055196">
    <property type="entry name" value="Putative_PNPOx_2"/>
</dbReference>
<dbReference type="KEGG" id="amic:Ami3637_00355"/>
<accession>A0A6P1M8I7</accession>
<reference evidence="2 3" key="1">
    <citation type="submission" date="2020-01" db="EMBL/GenBank/DDBJ databases">
        <title>Genomic analysis of Aminipila sp. CBA3637.</title>
        <authorList>
            <person name="Kim Y.B."/>
            <person name="Roh S.W."/>
        </authorList>
    </citation>
    <scope>NUCLEOTIDE SEQUENCE [LARGE SCALE GENOMIC DNA]</scope>
    <source>
        <strain evidence="2 3">CBA3637</strain>
    </source>
</reference>
<name>A0A6P1M8I7_9FIRM</name>
<sequence length="138" mass="15857">MNVEKEFYRMMATQTEIALATCIASVPNVRIVNFIFDEEKKLIYFSTFGDNEKVKEFETNNEIAFTTIPHMGNEHVRARGVVRKSERTIFHLAEVFSKKITGYADTIEQVGEYLVLYEISFTSANVILNFESADVIEL</sequence>
<dbReference type="Gene3D" id="2.30.110.10">
    <property type="entry name" value="Electron Transport, Fmn-binding Protein, Chain A"/>
    <property type="match status" value="1"/>
</dbReference>
<gene>
    <name evidence="2" type="ORF">Ami3637_00355</name>
</gene>
<keyword evidence="3" id="KW-1185">Reference proteome</keyword>
<dbReference type="SUPFAM" id="SSF50475">
    <property type="entry name" value="FMN-binding split barrel"/>
    <property type="match status" value="1"/>
</dbReference>
<dbReference type="Proteomes" id="UP000463883">
    <property type="component" value="Chromosome"/>
</dbReference>
<feature type="domain" description="Pyridoxamine 5'-phosphate oxidase-like" evidence="1">
    <location>
        <begin position="11"/>
        <end position="126"/>
    </location>
</feature>
<dbReference type="EMBL" id="CP047591">
    <property type="protein sequence ID" value="QHI71039.1"/>
    <property type="molecule type" value="Genomic_DNA"/>
</dbReference>
<evidence type="ECO:0000313" key="2">
    <source>
        <dbReference type="EMBL" id="QHI71039.1"/>
    </source>
</evidence>
<organism evidence="2 3">
    <name type="scientific">Aminipila terrae</name>
    <dbReference type="NCBI Taxonomy" id="2697030"/>
    <lineage>
        <taxon>Bacteria</taxon>
        <taxon>Bacillati</taxon>
        <taxon>Bacillota</taxon>
        <taxon>Clostridia</taxon>
        <taxon>Peptostreptococcales</taxon>
        <taxon>Anaerovoracaceae</taxon>
        <taxon>Aminipila</taxon>
    </lineage>
</organism>
<evidence type="ECO:0000259" key="1">
    <source>
        <dbReference type="Pfam" id="PF22696"/>
    </source>
</evidence>
<dbReference type="InterPro" id="IPR012349">
    <property type="entry name" value="Split_barrel_FMN-bd"/>
</dbReference>
<dbReference type="Pfam" id="PF22696">
    <property type="entry name" value="Putative_PNPOx_2"/>
    <property type="match status" value="1"/>
</dbReference>
<evidence type="ECO:0000313" key="3">
    <source>
        <dbReference type="Proteomes" id="UP000463883"/>
    </source>
</evidence>